<accession>A0ABQ7EYB6</accession>
<dbReference type="EMBL" id="QGKV02000297">
    <property type="protein sequence ID" value="KAF3608071.1"/>
    <property type="molecule type" value="Genomic_DNA"/>
</dbReference>
<feature type="compositionally biased region" description="Polar residues" evidence="1">
    <location>
        <begin position="19"/>
        <end position="29"/>
    </location>
</feature>
<feature type="compositionally biased region" description="Polar residues" evidence="1">
    <location>
        <begin position="43"/>
        <end position="72"/>
    </location>
</feature>
<evidence type="ECO:0000256" key="1">
    <source>
        <dbReference type="SAM" id="MobiDB-lite"/>
    </source>
</evidence>
<dbReference type="Proteomes" id="UP000266723">
    <property type="component" value="Unassembled WGS sequence"/>
</dbReference>
<reference evidence="2 3" key="1">
    <citation type="journal article" date="2020" name="BMC Genomics">
        <title>Intraspecific diversification of the crop wild relative Brassica cretica Lam. using demographic model selection.</title>
        <authorList>
            <person name="Kioukis A."/>
            <person name="Michalopoulou V.A."/>
            <person name="Briers L."/>
            <person name="Pirintsos S."/>
            <person name="Studholme D.J."/>
            <person name="Pavlidis P."/>
            <person name="Sarris P.F."/>
        </authorList>
    </citation>
    <scope>NUCLEOTIDE SEQUENCE [LARGE SCALE GENOMIC DNA]</scope>
    <source>
        <strain evidence="3">cv. PFS-1207/04</strain>
    </source>
</reference>
<proteinExistence type="predicted"/>
<gene>
    <name evidence="2" type="ORF">DY000_02044453</name>
</gene>
<comment type="caution">
    <text evidence="2">The sequence shown here is derived from an EMBL/GenBank/DDBJ whole genome shotgun (WGS) entry which is preliminary data.</text>
</comment>
<name>A0ABQ7EYB6_BRACR</name>
<evidence type="ECO:0000313" key="3">
    <source>
        <dbReference type="Proteomes" id="UP000266723"/>
    </source>
</evidence>
<evidence type="ECO:0000313" key="2">
    <source>
        <dbReference type="EMBL" id="KAF3608071.1"/>
    </source>
</evidence>
<keyword evidence="3" id="KW-1185">Reference proteome</keyword>
<sequence>MLSTQLCYVGNLGPELRGSKQTPAGTSSSPLPPTGLAAIPGDSASNEQAGGNESADASASPTRRARSQASCDGSQGIYDVVSFSFL</sequence>
<feature type="region of interest" description="Disordered" evidence="1">
    <location>
        <begin position="13"/>
        <end position="72"/>
    </location>
</feature>
<organism evidence="2 3">
    <name type="scientific">Brassica cretica</name>
    <name type="common">Mustard</name>
    <dbReference type="NCBI Taxonomy" id="69181"/>
    <lineage>
        <taxon>Eukaryota</taxon>
        <taxon>Viridiplantae</taxon>
        <taxon>Streptophyta</taxon>
        <taxon>Embryophyta</taxon>
        <taxon>Tracheophyta</taxon>
        <taxon>Spermatophyta</taxon>
        <taxon>Magnoliopsida</taxon>
        <taxon>eudicotyledons</taxon>
        <taxon>Gunneridae</taxon>
        <taxon>Pentapetalae</taxon>
        <taxon>rosids</taxon>
        <taxon>malvids</taxon>
        <taxon>Brassicales</taxon>
        <taxon>Brassicaceae</taxon>
        <taxon>Brassiceae</taxon>
        <taxon>Brassica</taxon>
    </lineage>
</organism>
<protein>
    <submittedName>
        <fullName evidence="2">Uncharacterized protein</fullName>
    </submittedName>
</protein>